<dbReference type="AlphaFoldDB" id="A0A427Y306"/>
<evidence type="ECO:0000256" key="3">
    <source>
        <dbReference type="ARBA" id="ARBA00022989"/>
    </source>
</evidence>
<evidence type="ECO:0000313" key="6">
    <source>
        <dbReference type="EMBL" id="RSH85504.1"/>
    </source>
</evidence>
<feature type="transmembrane region" description="Helical" evidence="5">
    <location>
        <begin position="70"/>
        <end position="94"/>
    </location>
</feature>
<reference evidence="6 7" key="1">
    <citation type="submission" date="2018-11" db="EMBL/GenBank/DDBJ databases">
        <title>Genome sequence of Saitozyma podzolica DSM 27192.</title>
        <authorList>
            <person name="Aliyu H."/>
            <person name="Gorte O."/>
            <person name="Ochsenreither K."/>
        </authorList>
    </citation>
    <scope>NUCLEOTIDE SEQUENCE [LARGE SCALE GENOMIC DNA]</scope>
    <source>
        <strain evidence="6 7">DSM 27192</strain>
    </source>
</reference>
<proteinExistence type="predicted"/>
<dbReference type="Proteomes" id="UP000279259">
    <property type="component" value="Unassembled WGS sequence"/>
</dbReference>
<dbReference type="PANTHER" id="PTHR23502">
    <property type="entry name" value="MAJOR FACILITATOR SUPERFAMILY"/>
    <property type="match status" value="1"/>
</dbReference>
<keyword evidence="4 5" id="KW-0472">Membrane</keyword>
<dbReference type="STRING" id="1890683.A0A427Y306"/>
<feature type="transmembrane region" description="Helical" evidence="5">
    <location>
        <begin position="174"/>
        <end position="196"/>
    </location>
</feature>
<evidence type="ECO:0000256" key="4">
    <source>
        <dbReference type="ARBA" id="ARBA00023136"/>
    </source>
</evidence>
<dbReference type="EMBL" id="RSCD01000020">
    <property type="protein sequence ID" value="RSH85504.1"/>
    <property type="molecule type" value="Genomic_DNA"/>
</dbReference>
<gene>
    <name evidence="6" type="ORF">EHS25_004900</name>
</gene>
<keyword evidence="7" id="KW-1185">Reference proteome</keyword>
<evidence type="ECO:0000256" key="1">
    <source>
        <dbReference type="ARBA" id="ARBA00004141"/>
    </source>
</evidence>
<keyword evidence="3 5" id="KW-1133">Transmembrane helix</keyword>
<evidence type="ECO:0000256" key="5">
    <source>
        <dbReference type="SAM" id="Phobius"/>
    </source>
</evidence>
<comment type="subcellular location">
    <subcellularLocation>
        <location evidence="1">Membrane</location>
        <topology evidence="1">Multi-pass membrane protein</topology>
    </subcellularLocation>
</comment>
<organism evidence="6 7">
    <name type="scientific">Saitozyma podzolica</name>
    <dbReference type="NCBI Taxonomy" id="1890683"/>
    <lineage>
        <taxon>Eukaryota</taxon>
        <taxon>Fungi</taxon>
        <taxon>Dikarya</taxon>
        <taxon>Basidiomycota</taxon>
        <taxon>Agaricomycotina</taxon>
        <taxon>Tremellomycetes</taxon>
        <taxon>Tremellales</taxon>
        <taxon>Trimorphomycetaceae</taxon>
        <taxon>Saitozyma</taxon>
    </lineage>
</organism>
<dbReference type="GO" id="GO:0022857">
    <property type="term" value="F:transmembrane transporter activity"/>
    <property type="evidence" value="ECO:0007669"/>
    <property type="project" value="TreeGrafter"/>
</dbReference>
<feature type="transmembrane region" description="Helical" evidence="5">
    <location>
        <begin position="29"/>
        <end position="50"/>
    </location>
</feature>
<name>A0A427Y306_9TREE</name>
<feature type="transmembrane region" description="Helical" evidence="5">
    <location>
        <begin position="146"/>
        <end position="167"/>
    </location>
</feature>
<feature type="transmembrane region" description="Helical" evidence="5">
    <location>
        <begin position="115"/>
        <end position="134"/>
    </location>
</feature>
<dbReference type="Gene3D" id="1.20.1250.20">
    <property type="entry name" value="MFS general substrate transporter like domains"/>
    <property type="match status" value="1"/>
</dbReference>
<protein>
    <recommendedName>
        <fullName evidence="8">Major facilitator superfamily (MFS) profile domain-containing protein</fullName>
    </recommendedName>
</protein>
<feature type="transmembrane region" description="Helical" evidence="5">
    <location>
        <begin position="208"/>
        <end position="228"/>
    </location>
</feature>
<dbReference type="InterPro" id="IPR036259">
    <property type="entry name" value="MFS_trans_sf"/>
</dbReference>
<dbReference type="PANTHER" id="PTHR23502:SF184">
    <property type="entry name" value="MAJOR FACILITATOR SUPERFAMILY (MFS) PROFILE DOMAIN-CONTAINING PROTEIN"/>
    <property type="match status" value="1"/>
</dbReference>
<keyword evidence="2 5" id="KW-0812">Transmembrane</keyword>
<evidence type="ECO:0000313" key="7">
    <source>
        <dbReference type="Proteomes" id="UP000279259"/>
    </source>
</evidence>
<dbReference type="OrthoDB" id="9986881at2759"/>
<accession>A0A427Y306</accession>
<dbReference type="SUPFAM" id="SSF103473">
    <property type="entry name" value="MFS general substrate transporter"/>
    <property type="match status" value="1"/>
</dbReference>
<evidence type="ECO:0000256" key="2">
    <source>
        <dbReference type="ARBA" id="ARBA00022692"/>
    </source>
</evidence>
<evidence type="ECO:0008006" key="8">
    <source>
        <dbReference type="Google" id="ProtNLM"/>
    </source>
</evidence>
<sequence>MVYRFRADAKRPLQLGPVFKTSLVRPWKFLIYEPIVIILTIYTALIYGVLYLNFAAYPIVFQRGHGWNTGIGGLAFLGILVGTVLSVIISVVWINPQYLKTAKKRGGRAIPEDRLPPAIWAGFLIVVGLAGFAATDGPTTHWIAPIIFGVPFGTGVIIVFLSVLGYLVDSYTIYAASVLAANSVLRSLFGAAFPLFTRQMYSALGVHWAAALPGFIALAMIPFTVLFYKCGSSIRAKCKYAADAERQMNALIAARMAAGAGRCCERGTSTRGRR</sequence>
<comment type="caution">
    <text evidence="6">The sequence shown here is derived from an EMBL/GenBank/DDBJ whole genome shotgun (WGS) entry which is preliminary data.</text>
</comment>
<dbReference type="GO" id="GO:0005886">
    <property type="term" value="C:plasma membrane"/>
    <property type="evidence" value="ECO:0007669"/>
    <property type="project" value="TreeGrafter"/>
</dbReference>